<feature type="transmembrane region" description="Helical" evidence="11">
    <location>
        <begin position="191"/>
        <end position="209"/>
    </location>
</feature>
<dbReference type="InterPro" id="IPR017452">
    <property type="entry name" value="GPCR_Rhodpsn_7TM"/>
</dbReference>
<evidence type="ECO:0000256" key="9">
    <source>
        <dbReference type="ARBA" id="ARBA00023170"/>
    </source>
</evidence>
<dbReference type="GO" id="GO:0016503">
    <property type="term" value="F:pheromone receptor activity"/>
    <property type="evidence" value="ECO:0007669"/>
    <property type="project" value="InterPro"/>
</dbReference>
<evidence type="ECO:0000256" key="3">
    <source>
        <dbReference type="ARBA" id="ARBA00022475"/>
    </source>
</evidence>
<dbReference type="Proteomes" id="UP000515150">
    <property type="component" value="Chromosome 5"/>
</dbReference>
<evidence type="ECO:0000256" key="5">
    <source>
        <dbReference type="ARBA" id="ARBA00022692"/>
    </source>
</evidence>
<feature type="transmembrane region" description="Helical" evidence="11">
    <location>
        <begin position="276"/>
        <end position="294"/>
    </location>
</feature>
<dbReference type="GO" id="GO:0005886">
    <property type="term" value="C:plasma membrane"/>
    <property type="evidence" value="ECO:0007669"/>
    <property type="project" value="UniProtKB-SubCell"/>
</dbReference>
<comment type="subcellular location">
    <subcellularLocation>
        <location evidence="1 11">Cell membrane</location>
        <topology evidence="1 11">Multi-pass membrane protein</topology>
    </subcellularLocation>
</comment>
<dbReference type="SUPFAM" id="SSF81321">
    <property type="entry name" value="Family A G protein-coupled receptor-like"/>
    <property type="match status" value="1"/>
</dbReference>
<feature type="transmembrane region" description="Helical" evidence="11">
    <location>
        <begin position="46"/>
        <end position="71"/>
    </location>
</feature>
<dbReference type="RefSeq" id="XP_029006407.1">
    <property type="nucleotide sequence ID" value="XM_029150574.3"/>
</dbReference>
<evidence type="ECO:0000256" key="4">
    <source>
        <dbReference type="ARBA" id="ARBA00022507"/>
    </source>
</evidence>
<dbReference type="Gene3D" id="1.20.1070.10">
    <property type="entry name" value="Rhodopsin 7-helix transmembrane proteins"/>
    <property type="match status" value="1"/>
</dbReference>
<keyword evidence="13" id="KW-1185">Reference proteome</keyword>
<evidence type="ECO:0000256" key="1">
    <source>
        <dbReference type="ARBA" id="ARBA00004651"/>
    </source>
</evidence>
<dbReference type="InParanoid" id="A0A6P7MIP9"/>
<evidence type="ECO:0000313" key="13">
    <source>
        <dbReference type="Proteomes" id="UP000515150"/>
    </source>
</evidence>
<feature type="transmembrane region" description="Helical" evidence="11">
    <location>
        <begin position="91"/>
        <end position="111"/>
    </location>
</feature>
<name>A0A6P7MIP9_BETSP</name>
<keyword evidence="8 11" id="KW-0472">Membrane</keyword>
<dbReference type="KEGG" id="bspl:114855422"/>
<gene>
    <name evidence="14" type="primary">LOC114855422</name>
</gene>
<dbReference type="PRINTS" id="PR00237">
    <property type="entry name" value="GPCRRHODOPSN"/>
</dbReference>
<keyword evidence="7 11" id="KW-0297">G-protein coupled receptor</keyword>
<keyword evidence="6 11" id="KW-1133">Transmembrane helix</keyword>
<feature type="domain" description="G-protein coupled receptors family 1 profile" evidence="12">
    <location>
        <begin position="25"/>
        <end position="292"/>
    </location>
</feature>
<feature type="transmembrane region" description="Helical" evidence="11">
    <location>
        <begin position="240"/>
        <end position="264"/>
    </location>
</feature>
<keyword evidence="9 11" id="KW-0675">Receptor</keyword>
<dbReference type="GeneID" id="114855422"/>
<evidence type="ECO:0000256" key="8">
    <source>
        <dbReference type="ARBA" id="ARBA00023136"/>
    </source>
</evidence>
<accession>A0A6P7MIP9</accession>
<feature type="transmembrane region" description="Helical" evidence="11">
    <location>
        <begin position="12"/>
        <end position="34"/>
    </location>
</feature>
<dbReference type="PROSITE" id="PS50262">
    <property type="entry name" value="G_PROTEIN_RECEP_F1_2"/>
    <property type="match status" value="1"/>
</dbReference>
<keyword evidence="3 11" id="KW-1003">Cell membrane</keyword>
<dbReference type="InterPro" id="IPR004072">
    <property type="entry name" value="Vmron_rcpt_1"/>
</dbReference>
<dbReference type="InterPro" id="IPR000276">
    <property type="entry name" value="GPCR_Rhodpsn"/>
</dbReference>
<keyword evidence="4 11" id="KW-0589">Pheromone response</keyword>
<feature type="transmembrane region" description="Helical" evidence="11">
    <location>
        <begin position="123"/>
        <end position="149"/>
    </location>
</feature>
<dbReference type="PANTHER" id="PTHR24062">
    <property type="entry name" value="VOMERONASAL TYPE-1 RECEPTOR"/>
    <property type="match status" value="1"/>
</dbReference>
<dbReference type="Pfam" id="PF03402">
    <property type="entry name" value="V1R"/>
    <property type="match status" value="1"/>
</dbReference>
<evidence type="ECO:0000256" key="7">
    <source>
        <dbReference type="ARBA" id="ARBA00023040"/>
    </source>
</evidence>
<dbReference type="OrthoDB" id="9606139at2759"/>
<reference evidence="14" key="1">
    <citation type="submission" date="2025-08" db="UniProtKB">
        <authorList>
            <consortium name="RefSeq"/>
        </authorList>
    </citation>
    <scope>IDENTIFICATION</scope>
</reference>
<protein>
    <recommendedName>
        <fullName evidence="11">Vomeronasal type-1 receptor</fullName>
    </recommendedName>
</protein>
<sequence length="319" mass="34469">MSSEDLTRGLLYLSLTVVGVPGNAAVVLALLLLLHRRRRLLPPDAILLHLACSNLLVVGVRCLLVTVASFGAEGIFGDASCKAVVFTYRTFRAFSIWLTLVLSAYQCLSVAPPGSRWLSVRAAAARYLGLVFLFLWVFNICMSLESILFCVAKHNDSSQIGNGYNLQFCYLLFPSKLSKDVNTGAQVTRDAVPMALMTVTSVIILLFLYKNSQRVKGLRGGGTGTGGGGGAAEQRAAKSVVALVTLYVVFYGVDSGLTVYMLTVRRTMSSSLVTDLRVFFSTLYAAVSPLLIIASNRKVSGSLRCAAHRKWAQESPPRA</sequence>
<proteinExistence type="inferred from homology"/>
<evidence type="ECO:0000259" key="12">
    <source>
        <dbReference type="PROSITE" id="PS50262"/>
    </source>
</evidence>
<evidence type="ECO:0000256" key="2">
    <source>
        <dbReference type="ARBA" id="ARBA00010663"/>
    </source>
</evidence>
<evidence type="ECO:0000313" key="14">
    <source>
        <dbReference type="RefSeq" id="XP_029006407.1"/>
    </source>
</evidence>
<dbReference type="AlphaFoldDB" id="A0A6P7MIP9"/>
<dbReference type="GO" id="GO:0019236">
    <property type="term" value="P:response to pheromone"/>
    <property type="evidence" value="ECO:0007669"/>
    <property type="project" value="UniProtKB-KW"/>
</dbReference>
<evidence type="ECO:0000256" key="6">
    <source>
        <dbReference type="ARBA" id="ARBA00022989"/>
    </source>
</evidence>
<evidence type="ECO:0000256" key="11">
    <source>
        <dbReference type="RuleBase" id="RU364061"/>
    </source>
</evidence>
<keyword evidence="10 11" id="KW-0807">Transducer</keyword>
<evidence type="ECO:0000256" key="10">
    <source>
        <dbReference type="ARBA" id="ARBA00023224"/>
    </source>
</evidence>
<comment type="similarity">
    <text evidence="2 11">Belongs to the G-protein coupled receptor 1 family.</text>
</comment>
<organism evidence="13 14">
    <name type="scientific">Betta splendens</name>
    <name type="common">Siamese fighting fish</name>
    <dbReference type="NCBI Taxonomy" id="158456"/>
    <lineage>
        <taxon>Eukaryota</taxon>
        <taxon>Metazoa</taxon>
        <taxon>Chordata</taxon>
        <taxon>Craniata</taxon>
        <taxon>Vertebrata</taxon>
        <taxon>Euteleostomi</taxon>
        <taxon>Actinopterygii</taxon>
        <taxon>Neopterygii</taxon>
        <taxon>Teleostei</taxon>
        <taxon>Neoteleostei</taxon>
        <taxon>Acanthomorphata</taxon>
        <taxon>Anabantaria</taxon>
        <taxon>Anabantiformes</taxon>
        <taxon>Anabantoidei</taxon>
        <taxon>Osphronemidae</taxon>
        <taxon>Betta</taxon>
    </lineage>
</organism>
<keyword evidence="5 11" id="KW-0812">Transmembrane</keyword>